<name>A0ABW2ATI3_9MICO</name>
<evidence type="ECO:0000313" key="2">
    <source>
        <dbReference type="Proteomes" id="UP001596356"/>
    </source>
</evidence>
<protein>
    <submittedName>
        <fullName evidence="1">Uncharacterized protein</fullName>
    </submittedName>
</protein>
<sequence>MAEVIDLHPAPDWATPTTAVVSVFARDGHPVLLTRHILSSVGGQVILNNGARFDCQRGIAPRRQVRFPGGVATVRLFLPGDPLADIERAKIEQAINFSVAGAAALAIHADPSNAAAADALRAGVEAWAGSALRPAAR</sequence>
<comment type="caution">
    <text evidence="1">The sequence shown here is derived from an EMBL/GenBank/DDBJ whole genome shotgun (WGS) entry which is preliminary data.</text>
</comment>
<reference evidence="2" key="1">
    <citation type="journal article" date="2019" name="Int. J. Syst. Evol. Microbiol.">
        <title>The Global Catalogue of Microorganisms (GCM) 10K type strain sequencing project: providing services to taxonomists for standard genome sequencing and annotation.</title>
        <authorList>
            <consortium name="The Broad Institute Genomics Platform"/>
            <consortium name="The Broad Institute Genome Sequencing Center for Infectious Disease"/>
            <person name="Wu L."/>
            <person name="Ma J."/>
        </authorList>
    </citation>
    <scope>NUCLEOTIDE SEQUENCE [LARGE SCALE GENOMIC DNA]</scope>
    <source>
        <strain evidence="2">NBRC 106593</strain>
    </source>
</reference>
<organism evidence="1 2">
    <name type="scientific">Branchiibius cervicis</name>
    <dbReference type="NCBI Taxonomy" id="908252"/>
    <lineage>
        <taxon>Bacteria</taxon>
        <taxon>Bacillati</taxon>
        <taxon>Actinomycetota</taxon>
        <taxon>Actinomycetes</taxon>
        <taxon>Micrococcales</taxon>
        <taxon>Dermacoccaceae</taxon>
        <taxon>Branchiibius</taxon>
    </lineage>
</organism>
<dbReference type="RefSeq" id="WP_109685073.1">
    <property type="nucleotide sequence ID" value="NZ_JBHSWJ010000002.1"/>
</dbReference>
<evidence type="ECO:0000313" key="1">
    <source>
        <dbReference type="EMBL" id="MFC6714342.1"/>
    </source>
</evidence>
<gene>
    <name evidence="1" type="ORF">ACFQBT_11165</name>
</gene>
<keyword evidence="2" id="KW-1185">Reference proteome</keyword>
<accession>A0ABW2ATI3</accession>
<dbReference type="Proteomes" id="UP001596356">
    <property type="component" value="Unassembled WGS sequence"/>
</dbReference>
<proteinExistence type="predicted"/>
<dbReference type="EMBL" id="JBHSWJ010000002">
    <property type="protein sequence ID" value="MFC6714342.1"/>
    <property type="molecule type" value="Genomic_DNA"/>
</dbReference>